<protein>
    <submittedName>
        <fullName evidence="2">WGR domain-containing protein</fullName>
    </submittedName>
</protein>
<proteinExistence type="predicted"/>
<dbReference type="Proteomes" id="UP000480943">
    <property type="component" value="Unassembled WGS sequence"/>
</dbReference>
<feature type="domain" description="WGR" evidence="1">
    <location>
        <begin position="25"/>
        <end position="98"/>
    </location>
</feature>
<gene>
    <name evidence="2" type="ORF">F6450_00970</name>
</gene>
<dbReference type="SUPFAM" id="SSF142921">
    <property type="entry name" value="WGR domain-like"/>
    <property type="match status" value="1"/>
</dbReference>
<comment type="caution">
    <text evidence="2">The sequence shown here is derived from an EMBL/GenBank/DDBJ whole genome shotgun (WGS) entry which is preliminary data.</text>
</comment>
<dbReference type="EMBL" id="VZUQ01000014">
    <property type="protein sequence ID" value="KAB1185695.1"/>
    <property type="molecule type" value="Genomic_DNA"/>
</dbReference>
<reference evidence="2 3" key="1">
    <citation type="submission" date="2019-09" db="EMBL/GenBank/DDBJ databases">
        <title>Photobacterium damselae subsp. damselae CDC-2227-81, a human clinical isolate.</title>
        <authorList>
            <person name="Osorio C.R."/>
        </authorList>
    </citation>
    <scope>NUCLEOTIDE SEQUENCE [LARGE SCALE GENOMIC DNA]</scope>
    <source>
        <strain evidence="2 3">CDC-2227-81</strain>
    </source>
</reference>
<dbReference type="InterPro" id="IPR008893">
    <property type="entry name" value="WGR_domain"/>
</dbReference>
<evidence type="ECO:0000313" key="3">
    <source>
        <dbReference type="Proteomes" id="UP000480943"/>
    </source>
</evidence>
<organism evidence="2 3">
    <name type="scientific">Photobacterium damselae subsp. damselae</name>
    <name type="common">Listonella damsela</name>
    <dbReference type="NCBI Taxonomy" id="85581"/>
    <lineage>
        <taxon>Bacteria</taxon>
        <taxon>Pseudomonadati</taxon>
        <taxon>Pseudomonadota</taxon>
        <taxon>Gammaproteobacteria</taxon>
        <taxon>Vibrionales</taxon>
        <taxon>Vibrionaceae</taxon>
        <taxon>Photobacterium</taxon>
    </lineage>
</organism>
<dbReference type="RefSeq" id="WP_106340370.1">
    <property type="nucleotide sequence ID" value="NZ_PVXI01000106.1"/>
</dbReference>
<accession>A0AAD3WYS5</accession>
<dbReference type="Gene3D" id="2.20.140.10">
    <property type="entry name" value="WGR domain"/>
    <property type="match status" value="1"/>
</dbReference>
<evidence type="ECO:0000313" key="2">
    <source>
        <dbReference type="EMBL" id="KAB1185695.1"/>
    </source>
</evidence>
<sequence length="214" mass="24202">MNYISYAQDLAETNRSILVSCIETKFVDTATNSNKFYNVFIFQNKTTLEFTVYRHYGRSGTNTSPQPIMATLFKHDAMAASTKALQPKLQKGYKETNNYAIKNCLTEDDLHKTVNDDGKGSYVASENNQCYLLCRKQADGNTYLSCYEESKYPTPWRTCAVAVNDIKSCDETYFIHVALIEGSYEGLQKVVILGSIEDIEDVGLEEKDCLLPQK</sequence>
<dbReference type="Pfam" id="PF05406">
    <property type="entry name" value="WGR"/>
    <property type="match status" value="1"/>
</dbReference>
<dbReference type="InterPro" id="IPR036930">
    <property type="entry name" value="WGR_dom_sf"/>
</dbReference>
<dbReference type="AlphaFoldDB" id="A0AAD3WYS5"/>
<evidence type="ECO:0000259" key="1">
    <source>
        <dbReference type="Pfam" id="PF05406"/>
    </source>
</evidence>
<name>A0AAD3WYS5_PHODD</name>